<sequence>MTKSKAFDGDVDVELYLVGVILVVARSDAQCDTLHNIDEFGTNIFKSNSSELFSFSPSAVRVNYDAKATNQGFETILQNGIPSENYLKGYSPLNKNGDKDSEGYRVDWSNRADIYINCSYMNSVSN</sequence>
<dbReference type="VEuPathDB" id="VectorBase:GPPI041889"/>
<dbReference type="AlphaFoldDB" id="A0A1B0BVL5"/>
<organism evidence="1 2">
    <name type="scientific">Glossina palpalis gambiensis</name>
    <dbReference type="NCBI Taxonomy" id="67801"/>
    <lineage>
        <taxon>Eukaryota</taxon>
        <taxon>Metazoa</taxon>
        <taxon>Ecdysozoa</taxon>
        <taxon>Arthropoda</taxon>
        <taxon>Hexapoda</taxon>
        <taxon>Insecta</taxon>
        <taxon>Pterygota</taxon>
        <taxon>Neoptera</taxon>
        <taxon>Endopterygota</taxon>
        <taxon>Diptera</taxon>
        <taxon>Brachycera</taxon>
        <taxon>Muscomorpha</taxon>
        <taxon>Hippoboscoidea</taxon>
        <taxon>Glossinidae</taxon>
        <taxon>Glossina</taxon>
    </lineage>
</organism>
<reference evidence="1" key="2">
    <citation type="submission" date="2020-05" db="UniProtKB">
        <authorList>
            <consortium name="EnsemblMetazoa"/>
        </authorList>
    </citation>
    <scope>IDENTIFICATION</scope>
    <source>
        <strain evidence="1">IAEA</strain>
    </source>
</reference>
<proteinExistence type="predicted"/>
<dbReference type="EMBL" id="JXJN01021355">
    <property type="status" value="NOT_ANNOTATED_CDS"/>
    <property type="molecule type" value="Genomic_DNA"/>
</dbReference>
<reference evidence="2" key="1">
    <citation type="submission" date="2015-01" db="EMBL/GenBank/DDBJ databases">
        <authorList>
            <person name="Aksoy S."/>
            <person name="Warren W."/>
            <person name="Wilson R.K."/>
        </authorList>
    </citation>
    <scope>NUCLEOTIDE SEQUENCE [LARGE SCALE GENOMIC DNA]</scope>
    <source>
        <strain evidence="2">IAEA</strain>
    </source>
</reference>
<dbReference type="STRING" id="67801.A0A1B0BVL5"/>
<name>A0A1B0BVL5_9MUSC</name>
<keyword evidence="2" id="KW-1185">Reference proteome</keyword>
<dbReference type="Proteomes" id="UP000092460">
    <property type="component" value="Unassembled WGS sequence"/>
</dbReference>
<evidence type="ECO:0000313" key="1">
    <source>
        <dbReference type="EnsemblMetazoa" id="GPPI041889-PA"/>
    </source>
</evidence>
<dbReference type="EnsemblMetazoa" id="GPPI041889-RA">
    <property type="protein sequence ID" value="GPPI041889-PA"/>
    <property type="gene ID" value="GPPI041889"/>
</dbReference>
<accession>A0A1B0BVL5</accession>
<protein>
    <submittedName>
        <fullName evidence="1">Uncharacterized protein</fullName>
    </submittedName>
</protein>
<evidence type="ECO:0000313" key="2">
    <source>
        <dbReference type="Proteomes" id="UP000092460"/>
    </source>
</evidence>